<evidence type="ECO:0000256" key="6">
    <source>
        <dbReference type="ARBA" id="ARBA00023136"/>
    </source>
</evidence>
<keyword evidence="3" id="KW-0813">Transport</keyword>
<evidence type="ECO:0000256" key="3">
    <source>
        <dbReference type="ARBA" id="ARBA00022448"/>
    </source>
</evidence>
<gene>
    <name evidence="10" type="primary">LOC115620778</name>
</gene>
<feature type="transmembrane region" description="Helical" evidence="7">
    <location>
        <begin position="389"/>
        <end position="407"/>
    </location>
</feature>
<proteinExistence type="inferred from homology"/>
<dbReference type="InterPro" id="IPR020846">
    <property type="entry name" value="MFS_dom"/>
</dbReference>
<feature type="transmembrane region" description="Helical" evidence="7">
    <location>
        <begin position="287"/>
        <end position="311"/>
    </location>
</feature>
<feature type="transmembrane region" description="Helical" evidence="7">
    <location>
        <begin position="90"/>
        <end position="109"/>
    </location>
</feature>
<dbReference type="PROSITE" id="PS50850">
    <property type="entry name" value="MFS"/>
    <property type="match status" value="1"/>
</dbReference>
<evidence type="ECO:0000256" key="5">
    <source>
        <dbReference type="ARBA" id="ARBA00022989"/>
    </source>
</evidence>
<evidence type="ECO:0000256" key="4">
    <source>
        <dbReference type="ARBA" id="ARBA00022692"/>
    </source>
</evidence>
<feature type="transmembrane region" description="Helical" evidence="7">
    <location>
        <begin position="191"/>
        <end position="211"/>
    </location>
</feature>
<keyword evidence="4 7" id="KW-0812">Transmembrane</keyword>
<evidence type="ECO:0000256" key="1">
    <source>
        <dbReference type="ARBA" id="ARBA00004141"/>
    </source>
</evidence>
<evidence type="ECO:0000256" key="7">
    <source>
        <dbReference type="SAM" id="Phobius"/>
    </source>
</evidence>
<feature type="transmembrane region" description="Helical" evidence="7">
    <location>
        <begin position="57"/>
        <end position="78"/>
    </location>
</feature>
<dbReference type="RefSeq" id="XP_030370047.1">
    <property type="nucleotide sequence ID" value="XM_030514187.1"/>
</dbReference>
<dbReference type="PANTHER" id="PTHR23511">
    <property type="entry name" value="SYNAPTIC VESICLE GLYCOPROTEIN 2"/>
    <property type="match status" value="1"/>
</dbReference>
<feature type="transmembrane region" description="Helical" evidence="7">
    <location>
        <begin position="365"/>
        <end position="384"/>
    </location>
</feature>
<dbReference type="SUPFAM" id="SSF103473">
    <property type="entry name" value="MFS general substrate transporter"/>
    <property type="match status" value="1"/>
</dbReference>
<evidence type="ECO:0000313" key="9">
    <source>
        <dbReference type="Proteomes" id="UP000504634"/>
    </source>
</evidence>
<dbReference type="PANTHER" id="PTHR23511:SF37">
    <property type="entry name" value="MAJOR FACILITATOR SUPERFAMILY (MFS) PROFILE DOMAIN-CONTAINING PROTEIN-RELATED"/>
    <property type="match status" value="1"/>
</dbReference>
<accession>A0A6J2T546</accession>
<evidence type="ECO:0000259" key="8">
    <source>
        <dbReference type="PROSITE" id="PS50850"/>
    </source>
</evidence>
<dbReference type="InterPro" id="IPR005828">
    <property type="entry name" value="MFS_sugar_transport-like"/>
</dbReference>
<name>A0A6J2T546_DROLE</name>
<feature type="transmembrane region" description="Helical" evidence="7">
    <location>
        <begin position="115"/>
        <end position="136"/>
    </location>
</feature>
<dbReference type="GO" id="GO:0022857">
    <property type="term" value="F:transmembrane transporter activity"/>
    <property type="evidence" value="ECO:0007669"/>
    <property type="project" value="InterPro"/>
</dbReference>
<dbReference type="Pfam" id="PF00083">
    <property type="entry name" value="Sugar_tr"/>
    <property type="match status" value="1"/>
</dbReference>
<dbReference type="GeneID" id="115620778"/>
<evidence type="ECO:0000256" key="2">
    <source>
        <dbReference type="ARBA" id="ARBA00008335"/>
    </source>
</evidence>
<feature type="transmembrane region" description="Helical" evidence="7">
    <location>
        <begin position="148"/>
        <end position="171"/>
    </location>
</feature>
<dbReference type="Proteomes" id="UP000504634">
    <property type="component" value="Unplaced"/>
</dbReference>
<dbReference type="Gene3D" id="1.20.1250.20">
    <property type="entry name" value="MFS general substrate transporter like domains"/>
    <property type="match status" value="1"/>
</dbReference>
<feature type="domain" description="Major facilitator superfamily (MFS) profile" evidence="8">
    <location>
        <begin position="1"/>
        <end position="498"/>
    </location>
</feature>
<comment type="similarity">
    <text evidence="2">Belongs to the major facilitator superfamily.</text>
</comment>
<dbReference type="GO" id="GO:0016020">
    <property type="term" value="C:membrane"/>
    <property type="evidence" value="ECO:0007669"/>
    <property type="project" value="UniProtKB-SubCell"/>
</dbReference>
<dbReference type="InterPro" id="IPR036259">
    <property type="entry name" value="MFS_trans_sf"/>
</dbReference>
<keyword evidence="9" id="KW-1185">Reference proteome</keyword>
<reference evidence="10" key="1">
    <citation type="submission" date="2025-08" db="UniProtKB">
        <authorList>
            <consortium name="RefSeq"/>
        </authorList>
    </citation>
    <scope>IDENTIFICATION</scope>
    <source>
        <strain evidence="10">11010-0011.00</strain>
        <tissue evidence="10">Whole body</tissue>
    </source>
</reference>
<sequence>MTHNLDAFDVVMEEIGFGKVHLYAMITNGLLQMMTIHETMGMGIVAPAAVCDLHMNLVQLSTITAAGFMGIICSSYFWGYITDKMGRRWILLRTISISNICSIISMFMFSFTSFFIMRFLTGIFVAGPSFVAVTYLSEFCNKQILARVITYMYMFTGFAMLYTPSMATLFLATKQTDFEVPLWGNLTYRPWRLLGAMFMLPGVIAFFMLLAMPESPKFLFMNGDTKQGLAAMDWVSKRNTGHPLTPAQVALMIKYQAGAERKRKKASSNLIQTMFNDAMPLFRKPYVVFYIGCNLVMFTLGLIANGLGLWYTAMRNRINMRGGDKSDLSFCELLFGECTIEALEESEPEITVACNDGFMGFNDSITLGITYIILYKACWVLLYFIPRKVLFIAALVISSTCGFSMIFVTQPTLQLFCFVFFIAFPGVVVSLLGGALLEFVPTQLRGKALCISLMWCRWGAVVGTTFIGINVESHCEVTFMLIAIFPLLSASIESFLPL</sequence>
<comment type="subcellular location">
    <subcellularLocation>
        <location evidence="1">Membrane</location>
        <topology evidence="1">Multi-pass membrane protein</topology>
    </subcellularLocation>
</comment>
<feature type="transmembrane region" description="Helical" evidence="7">
    <location>
        <begin position="413"/>
        <end position="437"/>
    </location>
</feature>
<dbReference type="AlphaFoldDB" id="A0A6J2T546"/>
<evidence type="ECO:0000313" key="10">
    <source>
        <dbReference type="RefSeq" id="XP_030370047.1"/>
    </source>
</evidence>
<keyword evidence="6 7" id="KW-0472">Membrane</keyword>
<keyword evidence="5 7" id="KW-1133">Transmembrane helix</keyword>
<dbReference type="OrthoDB" id="433512at2759"/>
<organism evidence="9 10">
    <name type="scientific">Drosophila lebanonensis</name>
    <name type="common">Fruit fly</name>
    <name type="synonym">Scaptodrosophila lebanonensis</name>
    <dbReference type="NCBI Taxonomy" id="7225"/>
    <lineage>
        <taxon>Eukaryota</taxon>
        <taxon>Metazoa</taxon>
        <taxon>Ecdysozoa</taxon>
        <taxon>Arthropoda</taxon>
        <taxon>Hexapoda</taxon>
        <taxon>Insecta</taxon>
        <taxon>Pterygota</taxon>
        <taxon>Neoptera</taxon>
        <taxon>Endopterygota</taxon>
        <taxon>Diptera</taxon>
        <taxon>Brachycera</taxon>
        <taxon>Muscomorpha</taxon>
        <taxon>Ephydroidea</taxon>
        <taxon>Drosophilidae</taxon>
        <taxon>Scaptodrosophila</taxon>
    </lineage>
</organism>
<protein>
    <submittedName>
        <fullName evidence="10">Synaptic vesicle glycoprotein 2C</fullName>
    </submittedName>
</protein>